<evidence type="ECO:0000313" key="5">
    <source>
        <dbReference type="EMBL" id="QMU96493.1"/>
    </source>
</evidence>
<dbReference type="PANTHER" id="PTHR43537">
    <property type="entry name" value="TRANSCRIPTIONAL REGULATOR, GNTR FAMILY"/>
    <property type="match status" value="1"/>
</dbReference>
<dbReference type="SUPFAM" id="SSF46785">
    <property type="entry name" value="Winged helix' DNA-binding domain"/>
    <property type="match status" value="1"/>
</dbReference>
<dbReference type="GO" id="GO:0003677">
    <property type="term" value="F:DNA binding"/>
    <property type="evidence" value="ECO:0007669"/>
    <property type="project" value="UniProtKB-KW"/>
</dbReference>
<evidence type="ECO:0000256" key="3">
    <source>
        <dbReference type="ARBA" id="ARBA00023163"/>
    </source>
</evidence>
<dbReference type="InterPro" id="IPR036388">
    <property type="entry name" value="WH-like_DNA-bd_sf"/>
</dbReference>
<dbReference type="Gene3D" id="1.10.10.10">
    <property type="entry name" value="Winged helix-like DNA-binding domain superfamily/Winged helix DNA-binding domain"/>
    <property type="match status" value="1"/>
</dbReference>
<gene>
    <name evidence="5" type="ORF">FVO59_04175</name>
</gene>
<evidence type="ECO:0000256" key="1">
    <source>
        <dbReference type="ARBA" id="ARBA00023015"/>
    </source>
</evidence>
<dbReference type="AlphaFoldDB" id="A0A7D7WG65"/>
<keyword evidence="3" id="KW-0804">Transcription</keyword>
<sequence>MTQNDGAAGPPAFTAVSPVLLVDETYARIKAAVLRGDFAPGERLRDSVIAREMGVSRSPVREALSLLASEGLVDRSPNRSYTVAALADEAVTELCAMRIALEDFAVRHLIANGTDIGSARAALDDMAAAVESDDAIALAESDVAFHSAIVDAAGLARLSSAYRGIRDQLSLALRASLGVRGGSEHMLERHTELYDLLVQAQRDGEAERIRAMFQEHILHATGVTLALA</sequence>
<dbReference type="InterPro" id="IPR036390">
    <property type="entry name" value="WH_DNA-bd_sf"/>
</dbReference>
<dbReference type="InterPro" id="IPR008920">
    <property type="entry name" value="TF_FadR/GntR_C"/>
</dbReference>
<keyword evidence="2" id="KW-0238">DNA-binding</keyword>
<dbReference type="GO" id="GO:0003700">
    <property type="term" value="F:DNA-binding transcription factor activity"/>
    <property type="evidence" value="ECO:0007669"/>
    <property type="project" value="InterPro"/>
</dbReference>
<proteinExistence type="predicted"/>
<dbReference type="CDD" id="cd07377">
    <property type="entry name" value="WHTH_GntR"/>
    <property type="match status" value="1"/>
</dbReference>
<accession>A0A7D7WG65</accession>
<name>A0A7D7WG65_9MICO</name>
<dbReference type="Pfam" id="PF07729">
    <property type="entry name" value="FCD"/>
    <property type="match status" value="1"/>
</dbReference>
<feature type="domain" description="HTH gntR-type" evidence="4">
    <location>
        <begin position="19"/>
        <end position="86"/>
    </location>
</feature>
<dbReference type="SMART" id="SM00895">
    <property type="entry name" value="FCD"/>
    <property type="match status" value="1"/>
</dbReference>
<reference evidence="5 6" key="1">
    <citation type="journal article" date="2020" name="Front. Microbiol.">
        <title>Design of Bacterial Strain-Specific qPCR Assays Using NGS Data and Publicly Available Resources and Its Application to Track Biocontrol Strains.</title>
        <authorList>
            <person name="Hernandez I."/>
            <person name="Sant C."/>
            <person name="Martinez R."/>
            <person name="Fernandez C."/>
        </authorList>
    </citation>
    <scope>NUCLEOTIDE SEQUENCE [LARGE SCALE GENOMIC DNA]</scope>
    <source>
        <strain evidence="5 6">B24</strain>
    </source>
</reference>
<organism evidence="5 6">
    <name type="scientific">Microbacterium esteraromaticum</name>
    <dbReference type="NCBI Taxonomy" id="57043"/>
    <lineage>
        <taxon>Bacteria</taxon>
        <taxon>Bacillati</taxon>
        <taxon>Actinomycetota</taxon>
        <taxon>Actinomycetes</taxon>
        <taxon>Micrococcales</taxon>
        <taxon>Microbacteriaceae</taxon>
        <taxon>Microbacterium</taxon>
    </lineage>
</organism>
<dbReference type="SUPFAM" id="SSF48008">
    <property type="entry name" value="GntR ligand-binding domain-like"/>
    <property type="match status" value="1"/>
</dbReference>
<evidence type="ECO:0000256" key="2">
    <source>
        <dbReference type="ARBA" id="ARBA00023125"/>
    </source>
</evidence>
<keyword evidence="1" id="KW-0805">Transcription regulation</keyword>
<evidence type="ECO:0000313" key="6">
    <source>
        <dbReference type="Proteomes" id="UP000515708"/>
    </source>
</evidence>
<dbReference type="InterPro" id="IPR000524">
    <property type="entry name" value="Tscrpt_reg_HTH_GntR"/>
</dbReference>
<dbReference type="EMBL" id="CP043732">
    <property type="protein sequence ID" value="QMU96493.1"/>
    <property type="molecule type" value="Genomic_DNA"/>
</dbReference>
<evidence type="ECO:0000259" key="4">
    <source>
        <dbReference type="PROSITE" id="PS50949"/>
    </source>
</evidence>
<dbReference type="SMART" id="SM00345">
    <property type="entry name" value="HTH_GNTR"/>
    <property type="match status" value="1"/>
</dbReference>
<protein>
    <submittedName>
        <fullName evidence="5">GntR family transcriptional regulator</fullName>
    </submittedName>
</protein>
<dbReference type="PRINTS" id="PR00035">
    <property type="entry name" value="HTHGNTR"/>
</dbReference>
<dbReference type="PANTHER" id="PTHR43537:SF45">
    <property type="entry name" value="GNTR FAMILY REGULATORY PROTEIN"/>
    <property type="match status" value="1"/>
</dbReference>
<dbReference type="PROSITE" id="PS50949">
    <property type="entry name" value="HTH_GNTR"/>
    <property type="match status" value="1"/>
</dbReference>
<dbReference type="RefSeq" id="WP_182254954.1">
    <property type="nucleotide sequence ID" value="NZ_CP043732.1"/>
</dbReference>
<dbReference type="Proteomes" id="UP000515708">
    <property type="component" value="Chromosome"/>
</dbReference>
<dbReference type="Pfam" id="PF00392">
    <property type="entry name" value="GntR"/>
    <property type="match status" value="1"/>
</dbReference>
<dbReference type="Gene3D" id="1.20.120.530">
    <property type="entry name" value="GntR ligand-binding domain-like"/>
    <property type="match status" value="1"/>
</dbReference>
<dbReference type="InterPro" id="IPR011711">
    <property type="entry name" value="GntR_C"/>
</dbReference>